<dbReference type="CTD" id="118813"/>
<keyword evidence="10" id="KW-0256">Endoplasmic reticulum</keyword>
<evidence type="ECO:0000256" key="9">
    <source>
        <dbReference type="ARBA" id="ARBA00022771"/>
    </source>
</evidence>
<dbReference type="GO" id="GO:0031175">
    <property type="term" value="P:neuron projection development"/>
    <property type="evidence" value="ECO:0007669"/>
    <property type="project" value="TreeGrafter"/>
</dbReference>
<dbReference type="PANTHER" id="PTHR14543:SF1">
    <property type="entry name" value="PROTRUDIN"/>
    <property type="match status" value="1"/>
</dbReference>
<feature type="compositionally biased region" description="Basic residues" evidence="17">
    <location>
        <begin position="277"/>
        <end position="287"/>
    </location>
</feature>
<evidence type="ECO:0000256" key="6">
    <source>
        <dbReference type="ARBA" id="ARBA00022692"/>
    </source>
</evidence>
<evidence type="ECO:0000256" key="3">
    <source>
        <dbReference type="ARBA" id="ARBA00004477"/>
    </source>
</evidence>
<comment type="subcellular location">
    <subcellularLocation>
        <location evidence="2">Cell projection</location>
        <location evidence="2">Growth cone membrane</location>
        <topology evidence="2">Multi-pass membrane protein</topology>
    </subcellularLocation>
    <subcellularLocation>
        <location evidence="3">Endoplasmic reticulum membrane</location>
        <topology evidence="3">Multi-pass membrane protein</topology>
    </subcellularLocation>
    <subcellularLocation>
        <location evidence="1">Recycling endosome membrane</location>
        <topology evidence="1">Multi-pass membrane protein</topology>
    </subcellularLocation>
</comment>
<dbReference type="GO" id="GO:0048011">
    <property type="term" value="P:neurotrophin TRK receptor signaling pathway"/>
    <property type="evidence" value="ECO:0007669"/>
    <property type="project" value="TreeGrafter"/>
</dbReference>
<evidence type="ECO:0000259" key="19">
    <source>
        <dbReference type="PROSITE" id="PS50178"/>
    </source>
</evidence>
<evidence type="ECO:0000256" key="15">
    <source>
        <dbReference type="ARBA" id="ARBA00032025"/>
    </source>
</evidence>
<dbReference type="InterPro" id="IPR011011">
    <property type="entry name" value="Znf_FYVE_PHD"/>
</dbReference>
<organism evidence="20 21">
    <name type="scientific">Clupea harengus</name>
    <name type="common">Atlantic herring</name>
    <dbReference type="NCBI Taxonomy" id="7950"/>
    <lineage>
        <taxon>Eukaryota</taxon>
        <taxon>Metazoa</taxon>
        <taxon>Chordata</taxon>
        <taxon>Craniata</taxon>
        <taxon>Vertebrata</taxon>
        <taxon>Euteleostomi</taxon>
        <taxon>Actinopterygii</taxon>
        <taxon>Neopterygii</taxon>
        <taxon>Teleostei</taxon>
        <taxon>Clupei</taxon>
        <taxon>Clupeiformes</taxon>
        <taxon>Clupeoidei</taxon>
        <taxon>Clupeidae</taxon>
        <taxon>Clupea</taxon>
    </lineage>
</organism>
<evidence type="ECO:0000256" key="16">
    <source>
        <dbReference type="PROSITE-ProRule" id="PRU00091"/>
    </source>
</evidence>
<feature type="region of interest" description="Disordered" evidence="17">
    <location>
        <begin position="248"/>
        <end position="287"/>
    </location>
</feature>
<keyword evidence="7" id="KW-0479">Metal-binding</keyword>
<evidence type="ECO:0000256" key="5">
    <source>
        <dbReference type="ARBA" id="ARBA00022475"/>
    </source>
</evidence>
<evidence type="ECO:0000256" key="11">
    <source>
        <dbReference type="ARBA" id="ARBA00022833"/>
    </source>
</evidence>
<dbReference type="GO" id="GO:0045773">
    <property type="term" value="P:positive regulation of axon extension"/>
    <property type="evidence" value="ECO:0007669"/>
    <property type="project" value="TreeGrafter"/>
</dbReference>
<evidence type="ECO:0000256" key="10">
    <source>
        <dbReference type="ARBA" id="ARBA00022824"/>
    </source>
</evidence>
<keyword evidence="20" id="KW-1185">Reference proteome</keyword>
<dbReference type="AlphaFoldDB" id="A0A6P8F6F0"/>
<dbReference type="Proteomes" id="UP000515152">
    <property type="component" value="Chromosome 26"/>
</dbReference>
<evidence type="ECO:0000256" key="18">
    <source>
        <dbReference type="SAM" id="Phobius"/>
    </source>
</evidence>
<accession>A0A6P8F6F0</accession>
<evidence type="ECO:0000256" key="8">
    <source>
        <dbReference type="ARBA" id="ARBA00022753"/>
    </source>
</evidence>
<dbReference type="InterPro" id="IPR017455">
    <property type="entry name" value="Znf_FYVE-rel"/>
</dbReference>
<feature type="domain" description="FYVE-type" evidence="19">
    <location>
        <begin position="390"/>
        <end position="453"/>
    </location>
</feature>
<dbReference type="CDD" id="cd15723">
    <property type="entry name" value="FYVE_protrudin"/>
    <property type="match status" value="1"/>
</dbReference>
<keyword evidence="8" id="KW-0967">Endosome</keyword>
<dbReference type="SMART" id="SM00064">
    <property type="entry name" value="FYVE"/>
    <property type="match status" value="1"/>
</dbReference>
<dbReference type="GO" id="GO:0008270">
    <property type="term" value="F:zinc ion binding"/>
    <property type="evidence" value="ECO:0007669"/>
    <property type="project" value="UniProtKB-KW"/>
</dbReference>
<sequence>MQPSVAGGLQESPQGQGERGELSQLPSRDAATAETSEPGCARPVTFDLLNMVVSYKRIAIYLEPMKDGVEVVRYLLGWKMPVFSLLCCILLNILFISLSEVAWFSLCLMGVSTPAALGYIGERCQGVTSDTDLQRKKLHAVQRRDLQTVHLTKQEAMLEVKGLLKQLDDLFTQACVSAESVYKVLYWESHAVSSMFYGALLITVSLLYIAPVGWVLAFVINILFLWNREFYRALLDVKTLLSPTQSLSEEEEAEIRDAETTSLAEQTPTPTSLERYKTHRSHTHIKQNRHLGSQHLLDLSPGSIEEAEEAEPDDEFKDAIESALFTISLPKEHQTSVLPETPLALVDDDEVPLGTPDYDSLSENGLLSRNEPIRSKVSKLTEKLRKRYPTQPAGNCSYCNAVFSVLKKRKSCSNCGNCFCSRCCSYKVLKSSMGATAQRETVFVCAACNMSLSKKE</sequence>
<protein>
    <recommendedName>
        <fullName evidence="4">Protrudin</fullName>
    </recommendedName>
    <alternativeName>
        <fullName evidence="15">Zinc finger FYVE domain-containing protein 27</fullName>
    </alternativeName>
</protein>
<keyword evidence="12 18" id="KW-1133">Transmembrane helix</keyword>
<evidence type="ECO:0000256" key="2">
    <source>
        <dbReference type="ARBA" id="ARBA00004460"/>
    </source>
</evidence>
<dbReference type="GO" id="GO:0005789">
    <property type="term" value="C:endoplasmic reticulum membrane"/>
    <property type="evidence" value="ECO:0007669"/>
    <property type="project" value="UniProtKB-SubCell"/>
</dbReference>
<reference evidence="21" key="1">
    <citation type="submission" date="2025-08" db="UniProtKB">
        <authorList>
            <consortium name="RefSeq"/>
        </authorList>
    </citation>
    <scope>IDENTIFICATION</scope>
</reference>
<dbReference type="GO" id="GO:0071787">
    <property type="term" value="P:endoplasmic reticulum tubular network formation"/>
    <property type="evidence" value="ECO:0007669"/>
    <property type="project" value="InterPro"/>
</dbReference>
<keyword evidence="6 18" id="KW-0812">Transmembrane</keyword>
<evidence type="ECO:0000256" key="7">
    <source>
        <dbReference type="ARBA" id="ARBA00022723"/>
    </source>
</evidence>
<dbReference type="InterPro" id="IPR013083">
    <property type="entry name" value="Znf_RING/FYVE/PHD"/>
</dbReference>
<dbReference type="InterPro" id="IPR042405">
    <property type="entry name" value="Protrudin"/>
</dbReference>
<evidence type="ECO:0000256" key="1">
    <source>
        <dbReference type="ARBA" id="ARBA00004195"/>
    </source>
</evidence>
<evidence type="ECO:0000256" key="14">
    <source>
        <dbReference type="ARBA" id="ARBA00023273"/>
    </source>
</evidence>
<dbReference type="GO" id="GO:0016192">
    <property type="term" value="P:vesicle-mediated transport"/>
    <property type="evidence" value="ECO:0007669"/>
    <property type="project" value="InterPro"/>
</dbReference>
<dbReference type="GeneID" id="105892275"/>
<feature type="region of interest" description="Disordered" evidence="17">
    <location>
        <begin position="1"/>
        <end position="38"/>
    </location>
</feature>
<name>A0A6P8F6F0_CLUHA</name>
<keyword evidence="5" id="KW-1003">Cell membrane</keyword>
<dbReference type="GO" id="GO:0072659">
    <property type="term" value="P:protein localization to plasma membrane"/>
    <property type="evidence" value="ECO:0007669"/>
    <property type="project" value="InterPro"/>
</dbReference>
<dbReference type="SUPFAM" id="SSF57903">
    <property type="entry name" value="FYVE/PHD zinc finger"/>
    <property type="match status" value="1"/>
</dbReference>
<feature type="transmembrane region" description="Helical" evidence="18">
    <location>
        <begin position="82"/>
        <end position="104"/>
    </location>
</feature>
<keyword evidence="13 18" id="KW-0472">Membrane</keyword>
<feature type="transmembrane region" description="Helical" evidence="18">
    <location>
        <begin position="195"/>
        <end position="226"/>
    </location>
</feature>
<evidence type="ECO:0000256" key="13">
    <source>
        <dbReference type="ARBA" id="ARBA00023136"/>
    </source>
</evidence>
<dbReference type="PROSITE" id="PS50178">
    <property type="entry name" value="ZF_FYVE"/>
    <property type="match status" value="1"/>
</dbReference>
<evidence type="ECO:0000313" key="20">
    <source>
        <dbReference type="Proteomes" id="UP000515152"/>
    </source>
</evidence>
<dbReference type="RefSeq" id="XP_031419701.1">
    <property type="nucleotide sequence ID" value="XM_031563841.2"/>
</dbReference>
<dbReference type="GO" id="GO:0032584">
    <property type="term" value="C:growth cone membrane"/>
    <property type="evidence" value="ECO:0007669"/>
    <property type="project" value="UniProtKB-SubCell"/>
</dbReference>
<evidence type="ECO:0000256" key="4">
    <source>
        <dbReference type="ARBA" id="ARBA00015523"/>
    </source>
</evidence>
<dbReference type="GO" id="GO:0055038">
    <property type="term" value="C:recycling endosome membrane"/>
    <property type="evidence" value="ECO:0007669"/>
    <property type="project" value="UniProtKB-SubCell"/>
</dbReference>
<keyword evidence="14" id="KW-0966">Cell projection</keyword>
<evidence type="ECO:0000313" key="21">
    <source>
        <dbReference type="RefSeq" id="XP_031419701.1"/>
    </source>
</evidence>
<dbReference type="InterPro" id="IPR000306">
    <property type="entry name" value="Znf_FYVE"/>
</dbReference>
<evidence type="ECO:0000256" key="17">
    <source>
        <dbReference type="SAM" id="MobiDB-lite"/>
    </source>
</evidence>
<keyword evidence="9 16" id="KW-0863">Zinc-finger</keyword>
<gene>
    <name evidence="21" type="primary">zfyve27</name>
</gene>
<dbReference type="Pfam" id="PF01363">
    <property type="entry name" value="FYVE"/>
    <property type="match status" value="1"/>
</dbReference>
<evidence type="ECO:0000256" key="12">
    <source>
        <dbReference type="ARBA" id="ARBA00022989"/>
    </source>
</evidence>
<feature type="compositionally biased region" description="Polar residues" evidence="17">
    <location>
        <begin position="260"/>
        <end position="272"/>
    </location>
</feature>
<keyword evidence="11" id="KW-0862">Zinc</keyword>
<dbReference type="GO" id="GO:0071782">
    <property type="term" value="C:endoplasmic reticulum tubular network"/>
    <property type="evidence" value="ECO:0007669"/>
    <property type="project" value="TreeGrafter"/>
</dbReference>
<dbReference type="Gene3D" id="3.30.40.10">
    <property type="entry name" value="Zinc/RING finger domain, C3HC4 (zinc finger)"/>
    <property type="match status" value="1"/>
</dbReference>
<dbReference type="PANTHER" id="PTHR14543">
    <property type="entry name" value="PROTRUDIN"/>
    <property type="match status" value="1"/>
</dbReference>
<proteinExistence type="predicted"/>